<dbReference type="Pfam" id="PF00535">
    <property type="entry name" value="Glycos_transf_2"/>
    <property type="match status" value="1"/>
</dbReference>
<dbReference type="InterPro" id="IPR001173">
    <property type="entry name" value="Glyco_trans_2-like"/>
</dbReference>
<evidence type="ECO:0000313" key="3">
    <source>
        <dbReference type="Proteomes" id="UP000672011"/>
    </source>
</evidence>
<dbReference type="PANTHER" id="PTHR22916">
    <property type="entry name" value="GLYCOSYLTRANSFERASE"/>
    <property type="match status" value="1"/>
</dbReference>
<evidence type="ECO:0000313" key="2">
    <source>
        <dbReference type="EMBL" id="QTV04556.1"/>
    </source>
</evidence>
<protein>
    <submittedName>
        <fullName evidence="2">Glycosyltransferase family 2 protein</fullName>
    </submittedName>
</protein>
<proteinExistence type="predicted"/>
<dbReference type="PANTHER" id="PTHR22916:SF3">
    <property type="entry name" value="UDP-GLCNAC:BETAGAL BETA-1,3-N-ACETYLGLUCOSAMINYLTRANSFERASE-LIKE PROTEIN 1"/>
    <property type="match status" value="1"/>
</dbReference>
<dbReference type="Proteomes" id="UP000672011">
    <property type="component" value="Chromosome"/>
</dbReference>
<evidence type="ECO:0000259" key="1">
    <source>
        <dbReference type="Pfam" id="PF00535"/>
    </source>
</evidence>
<keyword evidence="3" id="KW-1185">Reference proteome</keyword>
<dbReference type="EMBL" id="CP072842">
    <property type="protein sequence ID" value="QTV04556.1"/>
    <property type="molecule type" value="Genomic_DNA"/>
</dbReference>
<dbReference type="Gene3D" id="3.90.550.10">
    <property type="entry name" value="Spore Coat Polysaccharide Biosynthesis Protein SpsA, Chain A"/>
    <property type="match status" value="1"/>
</dbReference>
<organism evidence="2 3">
    <name type="scientific">Faecalibacter bovis</name>
    <dbReference type="NCBI Taxonomy" id="2898187"/>
    <lineage>
        <taxon>Bacteria</taxon>
        <taxon>Pseudomonadati</taxon>
        <taxon>Bacteroidota</taxon>
        <taxon>Flavobacteriia</taxon>
        <taxon>Flavobacteriales</taxon>
        <taxon>Weeksellaceae</taxon>
        <taxon>Faecalibacter</taxon>
    </lineage>
</organism>
<dbReference type="InterPro" id="IPR029044">
    <property type="entry name" value="Nucleotide-diphossugar_trans"/>
</dbReference>
<dbReference type="CDD" id="cd00761">
    <property type="entry name" value="Glyco_tranf_GTA_type"/>
    <property type="match status" value="1"/>
</dbReference>
<feature type="domain" description="Glycosyltransferase 2-like" evidence="1">
    <location>
        <begin position="7"/>
        <end position="138"/>
    </location>
</feature>
<accession>A0ABX7X9K0</accession>
<dbReference type="SUPFAM" id="SSF53448">
    <property type="entry name" value="Nucleotide-diphospho-sugar transferases"/>
    <property type="match status" value="1"/>
</dbReference>
<reference evidence="3" key="2">
    <citation type="submission" date="2021-04" db="EMBL/GenBank/DDBJ databases">
        <title>Taxonomy of Flavobacteriaceae bacterium ZY171143.</title>
        <authorList>
            <person name="Li F."/>
        </authorList>
    </citation>
    <scope>NUCLEOTIDE SEQUENCE [LARGE SCALE GENOMIC DNA]</scope>
    <source>
        <strain evidence="3">ZY171143</strain>
    </source>
</reference>
<name>A0ABX7X9K0_9FLAO</name>
<sequence>MESVRISIVVPCFNQAQYLDECLQSVLEQTYINWECIIVNDGSPDNTEDIALDWIKKDSRFKYIKKENGGLSSARNAGIKKANGEWILPLDCDDKIGNRYLELASKEFDKHYTIIYCEAEKFGYINGKWILPQFTLQNLATTNIIFCSFFYKKEMFDLIGGYDENMKEGLEDWEFVIKLIKKGKNILKLDYTGFYYRTKESSMITDITIGNKIPIFKYIENKHLDFFHEHLGPIHLLNGKALIIEKYEQEIAKMKIILNSKRYKIVDKLLSLIGK</sequence>
<reference evidence="2 3" key="1">
    <citation type="journal article" date="2021" name="Int. J. Syst. Evol. Microbiol.">
        <title>Faecalibacter bovis sp. nov., isolated from cow faeces.</title>
        <authorList>
            <person name="Li F."/>
            <person name="Zhao W."/>
            <person name="Hong Q."/>
            <person name="Shao Q."/>
            <person name="Song J."/>
            <person name="Yang S."/>
        </authorList>
    </citation>
    <scope>NUCLEOTIDE SEQUENCE [LARGE SCALE GENOMIC DNA]</scope>
    <source>
        <strain evidence="2 3">ZY171143</strain>
    </source>
</reference>
<dbReference type="RefSeq" id="WP_230475179.1">
    <property type="nucleotide sequence ID" value="NZ_CP072842.1"/>
</dbReference>
<gene>
    <name evidence="2" type="ORF">J9309_06935</name>
</gene>